<dbReference type="Gene3D" id="2.160.10.10">
    <property type="entry name" value="Hexapeptide repeat proteins"/>
    <property type="match status" value="1"/>
</dbReference>
<evidence type="ECO:0000256" key="4">
    <source>
        <dbReference type="ARBA" id="ARBA00023154"/>
    </source>
</evidence>
<dbReference type="SUPFAM" id="SSF51161">
    <property type="entry name" value="Trimeric LpxA-like enzymes"/>
    <property type="match status" value="1"/>
</dbReference>
<keyword evidence="1" id="KW-0028">Amino-acid biosynthesis</keyword>
<evidence type="ECO:0000313" key="6">
    <source>
        <dbReference type="Proteomes" id="UP000244066"/>
    </source>
</evidence>
<dbReference type="EMBL" id="NDWU01000011">
    <property type="protein sequence ID" value="PUA32004.1"/>
    <property type="molecule type" value="Genomic_DNA"/>
</dbReference>
<evidence type="ECO:0000256" key="2">
    <source>
        <dbReference type="ARBA" id="ARBA00022679"/>
    </source>
</evidence>
<proteinExistence type="predicted"/>
<organism evidence="5 6">
    <name type="scientific">Candidatus Terraquivivens tikiterensis</name>
    <dbReference type="NCBI Taxonomy" id="1980982"/>
    <lineage>
        <taxon>Archaea</taxon>
        <taxon>Nitrososphaerota</taxon>
        <taxon>Candidatus Wolframiiraptoraceae</taxon>
        <taxon>Candidatus Terraquivivens</taxon>
    </lineage>
</organism>
<dbReference type="InterPro" id="IPR018357">
    <property type="entry name" value="Hexapep_transf_CS"/>
</dbReference>
<sequence>MFVSKRAIVKGYLCQGCHVLGRSYIGDGTFIDANVTVGYPSKDKLMKAEFKGRQVLEVLDELSNGAKIGERCIVRRGTIIYDDVEIGTGVQMGHNVLVRSGSYIGDGCIIGTGTQLDGSVRLGKNVRIESMVYLPHLTEIGDDVFLGPCVMVTNDLYPPSKRLIGVHIEDGASIGCGAILLAGIRVGRGSVVAAGAVVTRDVPPGVVVKGVPARIHESKDEFLMKKSDYEAKKSKSF</sequence>
<evidence type="ECO:0000313" key="5">
    <source>
        <dbReference type="EMBL" id="PUA32004.1"/>
    </source>
</evidence>
<dbReference type="InterPro" id="IPR050179">
    <property type="entry name" value="Trans_hexapeptide_repeat"/>
</dbReference>
<name>A0A2R7Y3A6_9ARCH</name>
<evidence type="ECO:0000256" key="1">
    <source>
        <dbReference type="ARBA" id="ARBA00022605"/>
    </source>
</evidence>
<accession>A0A2R7Y3A6</accession>
<dbReference type="PANTHER" id="PTHR43300:SF10">
    <property type="entry name" value="2,3,4,5-TETRAHYDROPYRIDINE-2,6-DICARBOXYLATE N-ACETYLTRANSFERASE"/>
    <property type="match status" value="1"/>
</dbReference>
<dbReference type="Proteomes" id="UP000244066">
    <property type="component" value="Unassembled WGS sequence"/>
</dbReference>
<dbReference type="GO" id="GO:0016740">
    <property type="term" value="F:transferase activity"/>
    <property type="evidence" value="ECO:0007669"/>
    <property type="project" value="UniProtKB-KW"/>
</dbReference>
<dbReference type="InterPro" id="IPR011004">
    <property type="entry name" value="Trimer_LpxA-like_sf"/>
</dbReference>
<protein>
    <recommendedName>
        <fullName evidence="7">N-acetyltransferase</fullName>
    </recommendedName>
</protein>
<comment type="caution">
    <text evidence="5">The sequence shown here is derived from an EMBL/GenBank/DDBJ whole genome shotgun (WGS) entry which is preliminary data.</text>
</comment>
<dbReference type="InterPro" id="IPR001451">
    <property type="entry name" value="Hexapep"/>
</dbReference>
<dbReference type="Pfam" id="PF00132">
    <property type="entry name" value="Hexapep"/>
    <property type="match status" value="1"/>
</dbReference>
<evidence type="ECO:0000256" key="3">
    <source>
        <dbReference type="ARBA" id="ARBA00022915"/>
    </source>
</evidence>
<reference evidence="5 6" key="1">
    <citation type="submission" date="2017-04" db="EMBL/GenBank/DDBJ databases">
        <title>Draft Aigarchaeota genome from a New Zealand hot spring.</title>
        <authorList>
            <person name="Reysenbach A.-L."/>
            <person name="Donaho J.A."/>
            <person name="Gerhart J."/>
            <person name="Kelley J.F."/>
            <person name="Kouba K."/>
            <person name="Podar M."/>
            <person name="Stott M."/>
        </authorList>
    </citation>
    <scope>NUCLEOTIDE SEQUENCE [LARGE SCALE GENOMIC DNA]</scope>
    <source>
        <strain evidence="5">NZ13_MG1</strain>
    </source>
</reference>
<keyword evidence="4" id="KW-0457">Lysine biosynthesis</keyword>
<dbReference type="PROSITE" id="PS00101">
    <property type="entry name" value="HEXAPEP_TRANSFERASES"/>
    <property type="match status" value="1"/>
</dbReference>
<evidence type="ECO:0008006" key="7">
    <source>
        <dbReference type="Google" id="ProtNLM"/>
    </source>
</evidence>
<keyword evidence="3" id="KW-0220">Diaminopimelate biosynthesis</keyword>
<dbReference type="CDD" id="cd03358">
    <property type="entry name" value="LbH_WxcM_N_like"/>
    <property type="match status" value="1"/>
</dbReference>
<gene>
    <name evidence="5" type="ORF">B9J98_05015</name>
</gene>
<dbReference type="PANTHER" id="PTHR43300">
    <property type="entry name" value="ACETYLTRANSFERASE"/>
    <property type="match status" value="1"/>
</dbReference>
<dbReference type="Pfam" id="PF14602">
    <property type="entry name" value="Hexapep_2"/>
    <property type="match status" value="1"/>
</dbReference>
<dbReference type="AlphaFoldDB" id="A0A2R7Y3A6"/>
<keyword evidence="2" id="KW-0808">Transferase</keyword>